<dbReference type="Proteomes" id="UP001595989">
    <property type="component" value="Unassembled WGS sequence"/>
</dbReference>
<reference evidence="2" key="1">
    <citation type="journal article" date="2019" name="Int. J. Syst. Evol. Microbiol.">
        <title>The Global Catalogue of Microorganisms (GCM) 10K type strain sequencing project: providing services to taxonomists for standard genome sequencing and annotation.</title>
        <authorList>
            <consortium name="The Broad Institute Genomics Platform"/>
            <consortium name="The Broad Institute Genome Sequencing Center for Infectious Disease"/>
            <person name="Wu L."/>
            <person name="Ma J."/>
        </authorList>
    </citation>
    <scope>NUCLEOTIDE SEQUENCE [LARGE SCALE GENOMIC DNA]</scope>
    <source>
        <strain evidence="2">CGMCC 4.7426</strain>
    </source>
</reference>
<name>A0ABV9DQ11_9BACI</name>
<dbReference type="Gene3D" id="1.20.1260.10">
    <property type="match status" value="2"/>
</dbReference>
<sequence length="350" mass="39943">MEKQPNNKQQVDERQQYKQLTSSELADLFNNYLGDSMYSCVFEHFLQVVKDDEIRDYIKFAQTISKRHLKEIEKIFRSEDIPVPVGFGEQDVRKDAPKLFGDLFMLFYTVQMTGPGALTYGSALTTATRHDVMHYFRQCIRDTEEMYARGVHLALAKGLDMAYPNIPYAKKVDFVEKKSFISLITGRDRPLLAMEIKHLQYNINTNILGKAIMLGFSQVASSETARKYFREGAQLSEKQFKQFGEYMTGQDLPTPKLVDAYITDSTTPPFSDKLMLYHTSLAGKIAMQNLGNALASMMRHDIAAEFGRLITVVGKFNNDGLNMLIEHGWLEEPFSAADRKELSKHSHGNE</sequence>
<comment type="caution">
    <text evidence="1">The sequence shown here is derived from an EMBL/GenBank/DDBJ whole genome shotgun (WGS) entry which is preliminary data.</text>
</comment>
<evidence type="ECO:0000313" key="1">
    <source>
        <dbReference type="EMBL" id="MFC4560115.1"/>
    </source>
</evidence>
<organism evidence="1 2">
    <name type="scientific">Virgibacillus kekensis</name>
    <dbReference type="NCBI Taxonomy" id="202261"/>
    <lineage>
        <taxon>Bacteria</taxon>
        <taxon>Bacillati</taxon>
        <taxon>Bacillota</taxon>
        <taxon>Bacilli</taxon>
        <taxon>Bacillales</taxon>
        <taxon>Bacillaceae</taxon>
        <taxon>Virgibacillus</taxon>
    </lineage>
</organism>
<dbReference type="RefSeq" id="WP_390299623.1">
    <property type="nucleotide sequence ID" value="NZ_JBHSFU010000015.1"/>
</dbReference>
<gene>
    <name evidence="1" type="ORF">ACFO3D_18310</name>
</gene>
<keyword evidence="2" id="KW-1185">Reference proteome</keyword>
<proteinExistence type="predicted"/>
<accession>A0ABV9DQ11</accession>
<dbReference type="InterPro" id="IPR012347">
    <property type="entry name" value="Ferritin-like"/>
</dbReference>
<dbReference type="Pfam" id="PF11553">
    <property type="entry name" value="DUF3231"/>
    <property type="match status" value="2"/>
</dbReference>
<protein>
    <submittedName>
        <fullName evidence="1">DUF3231 family protein</fullName>
    </submittedName>
</protein>
<dbReference type="EMBL" id="JBHSFU010000015">
    <property type="protein sequence ID" value="MFC4560115.1"/>
    <property type="molecule type" value="Genomic_DNA"/>
</dbReference>
<dbReference type="InterPro" id="IPR021617">
    <property type="entry name" value="DUF3231"/>
</dbReference>
<evidence type="ECO:0000313" key="2">
    <source>
        <dbReference type="Proteomes" id="UP001595989"/>
    </source>
</evidence>